<evidence type="ECO:0000313" key="2">
    <source>
        <dbReference type="EMBL" id="SUA72730.1"/>
    </source>
</evidence>
<dbReference type="RefSeq" id="WP_081592221.1">
    <property type="nucleotide sequence ID" value="NZ_JADLRH010000002.1"/>
</dbReference>
<accession>A0A378Y862</accession>
<dbReference type="STRING" id="1406858.GCA_000710895_01785"/>
<dbReference type="OrthoDB" id="9801841at2"/>
<reference evidence="2 3" key="1">
    <citation type="submission" date="2018-06" db="EMBL/GenBank/DDBJ databases">
        <authorList>
            <consortium name="Pathogen Informatics"/>
            <person name="Doyle S."/>
        </authorList>
    </citation>
    <scope>NUCLEOTIDE SEQUENCE [LARGE SCALE GENOMIC DNA]</scope>
    <source>
        <strain evidence="2 3">NCTC1934</strain>
    </source>
</reference>
<dbReference type="SMART" id="SM00332">
    <property type="entry name" value="PP2Cc"/>
    <property type="match status" value="1"/>
</dbReference>
<dbReference type="Gene3D" id="3.60.40.10">
    <property type="entry name" value="PPM-type phosphatase domain"/>
    <property type="match status" value="1"/>
</dbReference>
<dbReference type="PROSITE" id="PS51746">
    <property type="entry name" value="PPM_2"/>
    <property type="match status" value="1"/>
</dbReference>
<keyword evidence="3" id="KW-1185">Reference proteome</keyword>
<sequence length="252" mass="26026">MHSAAIEVGAVTSVGPDGEGRAVRVAGEAVSKRGRREINADAVATVTDRRVGRTAVVVADGVGDHLGAARAARIVARTAARVAVTEGARAGILAARTELERELPESGGDSVLAVAVLPADGRPDGPCDIAWVGDCRVYRWNGRVLHQITTDHTVAEYFRLRGHEPLPGMGHLVTTSARTARAEDIGQAATGSSTGRFLLTTDGVHKPLDIATVKALLTHPTTPGLTADSLVETALTSGGTDNATALVVDVRG</sequence>
<dbReference type="InterPro" id="IPR001932">
    <property type="entry name" value="PPM-type_phosphatase-like_dom"/>
</dbReference>
<gene>
    <name evidence="2" type="ORF">NCTC1934_00159</name>
</gene>
<dbReference type="EMBL" id="UGRY01000002">
    <property type="protein sequence ID" value="SUA72730.1"/>
    <property type="molecule type" value="Genomic_DNA"/>
</dbReference>
<feature type="domain" description="PPM-type phosphatase" evidence="1">
    <location>
        <begin position="26"/>
        <end position="250"/>
    </location>
</feature>
<dbReference type="InterPro" id="IPR036457">
    <property type="entry name" value="PPM-type-like_dom_sf"/>
</dbReference>
<proteinExistence type="predicted"/>
<dbReference type="AlphaFoldDB" id="A0A378Y862"/>
<name>A0A378Y862_9NOCA</name>
<organism evidence="2 3">
    <name type="scientific">Nocardia otitidiscaviarum</name>
    <dbReference type="NCBI Taxonomy" id="1823"/>
    <lineage>
        <taxon>Bacteria</taxon>
        <taxon>Bacillati</taxon>
        <taxon>Actinomycetota</taxon>
        <taxon>Actinomycetes</taxon>
        <taxon>Mycobacteriales</taxon>
        <taxon>Nocardiaceae</taxon>
        <taxon>Nocardia</taxon>
    </lineage>
</organism>
<dbReference type="SMART" id="SM00331">
    <property type="entry name" value="PP2C_SIG"/>
    <property type="match status" value="1"/>
</dbReference>
<dbReference type="Proteomes" id="UP000255467">
    <property type="component" value="Unassembled WGS sequence"/>
</dbReference>
<evidence type="ECO:0000259" key="1">
    <source>
        <dbReference type="PROSITE" id="PS51746"/>
    </source>
</evidence>
<protein>
    <recommendedName>
        <fullName evidence="1">PPM-type phosphatase domain-containing protein</fullName>
    </recommendedName>
</protein>
<evidence type="ECO:0000313" key="3">
    <source>
        <dbReference type="Proteomes" id="UP000255467"/>
    </source>
</evidence>
<dbReference type="SUPFAM" id="SSF81606">
    <property type="entry name" value="PP2C-like"/>
    <property type="match status" value="1"/>
</dbReference>